<gene>
    <name evidence="2" type="primary">WBGene00205516</name>
</gene>
<organism evidence="2 3">
    <name type="scientific">Pristionchus pacificus</name>
    <name type="common">Parasitic nematode worm</name>
    <dbReference type="NCBI Taxonomy" id="54126"/>
    <lineage>
        <taxon>Eukaryota</taxon>
        <taxon>Metazoa</taxon>
        <taxon>Ecdysozoa</taxon>
        <taxon>Nematoda</taxon>
        <taxon>Chromadorea</taxon>
        <taxon>Rhabditida</taxon>
        <taxon>Rhabditina</taxon>
        <taxon>Diplogasteromorpha</taxon>
        <taxon>Diplogasteroidea</taxon>
        <taxon>Neodiplogasteridae</taxon>
        <taxon>Pristionchus</taxon>
    </lineage>
</organism>
<dbReference type="EnsemblMetazoa" id="PPA32656.1">
    <property type="protein sequence ID" value="PPA32656.1"/>
    <property type="gene ID" value="WBGene00205516"/>
</dbReference>
<evidence type="ECO:0000313" key="2">
    <source>
        <dbReference type="EnsemblMetazoa" id="PPA32656.1"/>
    </source>
</evidence>
<feature type="region of interest" description="Disordered" evidence="1">
    <location>
        <begin position="97"/>
        <end position="130"/>
    </location>
</feature>
<reference evidence="3" key="1">
    <citation type="journal article" date="2008" name="Nat. Genet.">
        <title>The Pristionchus pacificus genome provides a unique perspective on nematode lifestyle and parasitism.</title>
        <authorList>
            <person name="Dieterich C."/>
            <person name="Clifton S.W."/>
            <person name="Schuster L.N."/>
            <person name="Chinwalla A."/>
            <person name="Delehaunty K."/>
            <person name="Dinkelacker I."/>
            <person name="Fulton L."/>
            <person name="Fulton R."/>
            <person name="Godfrey J."/>
            <person name="Minx P."/>
            <person name="Mitreva M."/>
            <person name="Roeseler W."/>
            <person name="Tian H."/>
            <person name="Witte H."/>
            <person name="Yang S.P."/>
            <person name="Wilson R.K."/>
            <person name="Sommer R.J."/>
        </authorList>
    </citation>
    <scope>NUCLEOTIDE SEQUENCE [LARGE SCALE GENOMIC DNA]</scope>
    <source>
        <strain evidence="3">PS312</strain>
    </source>
</reference>
<protein>
    <submittedName>
        <fullName evidence="2">Uncharacterized protein</fullName>
    </submittedName>
</protein>
<sequence length="130" mass="14303">MDALRRAFGCKSNRINAPAPERAMEEGAADNQDQDKTAAVQQSIPFNHPLEMGRLAATRYGPPIPSGRPAREQIYVQHPSAIPEAVQPVQQQLQLDISDPVQPPLPPPLSAQLAGIREYAERRRATSYDP</sequence>
<proteinExistence type="predicted"/>
<accession>A0A8R1YQT1</accession>
<evidence type="ECO:0000256" key="1">
    <source>
        <dbReference type="SAM" id="MobiDB-lite"/>
    </source>
</evidence>
<name>A0A2A6C9R8_PRIPA</name>
<keyword evidence="3" id="KW-1185">Reference proteome</keyword>
<dbReference type="AlphaFoldDB" id="A0A2A6C9R8"/>
<reference evidence="2" key="2">
    <citation type="submission" date="2022-06" db="UniProtKB">
        <authorList>
            <consortium name="EnsemblMetazoa"/>
        </authorList>
    </citation>
    <scope>IDENTIFICATION</scope>
    <source>
        <strain evidence="2">PS312</strain>
    </source>
</reference>
<feature type="compositionally biased region" description="Basic and acidic residues" evidence="1">
    <location>
        <begin position="118"/>
        <end position="130"/>
    </location>
</feature>
<dbReference type="Proteomes" id="UP000005239">
    <property type="component" value="Unassembled WGS sequence"/>
</dbReference>
<accession>A0A2A6C9R8</accession>
<evidence type="ECO:0000313" key="3">
    <source>
        <dbReference type="Proteomes" id="UP000005239"/>
    </source>
</evidence>
<feature type="region of interest" description="Disordered" evidence="1">
    <location>
        <begin position="1"/>
        <end position="36"/>
    </location>
</feature>